<keyword evidence="1" id="KW-0812">Transmembrane</keyword>
<sequence>MSQADSTFAPSGDTLLLVIGAERIEWAVRAGAGGQWRADCAGSAALAPGAGDDGHAGEDLAGALGRLAVALPPAAMRVVVADNWLTSATLPWSSVVERGVGLDGAARARLAAAGAEIGGADTVRVDPAPFGAPRAVHAYPAVLLALLNQTAARLGTPLASVLPLSVACWEYARRHGARAPAALAVQDAGLLMLARRADAAARHMADLLVRHAPQPDAAAGSRQLLQLWQRQCLRDPQLATLEQVTLLDLAADGAPPPAPFVAPAWDSGEGAAPSRALQVAAAAPAHRLDALPRRSGLTPLRMAALALLALVTLAALLNAVQASRTVAVLRERLEAAPARASAAAPAPAWSRTELARVQAVNVAIRELNLPFPAILRALAPPPDLRVSVLSVTTAASQSAAQPSHVKLVAEAGSGAEMARYVAFLAERAPFTGAYLTEHEIDETSPGRPYRFTVEATWKE</sequence>
<gene>
    <name evidence="2" type="ORF">F1735_27315</name>
</gene>
<evidence type="ECO:0008006" key="4">
    <source>
        <dbReference type="Google" id="ProtNLM"/>
    </source>
</evidence>
<comment type="caution">
    <text evidence="2">The sequence shown here is derived from an EMBL/GenBank/DDBJ whole genome shotgun (WGS) entry which is preliminary data.</text>
</comment>
<dbReference type="RefSeq" id="WP_167239881.1">
    <property type="nucleotide sequence ID" value="NZ_WHJF01000106.1"/>
</dbReference>
<dbReference type="Proteomes" id="UP000610594">
    <property type="component" value="Unassembled WGS sequence"/>
</dbReference>
<keyword evidence="3" id="KW-1185">Reference proteome</keyword>
<evidence type="ECO:0000313" key="3">
    <source>
        <dbReference type="Proteomes" id="UP000610594"/>
    </source>
</evidence>
<reference evidence="2 3" key="1">
    <citation type="submission" date="2019-10" db="EMBL/GenBank/DDBJ databases">
        <title>Taxonomy of Antarctic Massilia spp.: description of Massilia rubra sp. nov., Massilia aquatica sp. nov., Massilia mucilaginosa sp. nov., Massilia frigida sp. nov. isolated from streams, lakes and regoliths.</title>
        <authorList>
            <person name="Holochova P."/>
            <person name="Sedlacek I."/>
            <person name="Kralova S."/>
            <person name="Maslanova I."/>
            <person name="Busse H.-J."/>
            <person name="Stankova E."/>
            <person name="Vrbovska V."/>
            <person name="Kovarovic V."/>
            <person name="Bartak M."/>
            <person name="Svec P."/>
            <person name="Pantucek R."/>
        </authorList>
    </citation>
    <scope>NUCLEOTIDE SEQUENCE [LARGE SCALE GENOMIC DNA]</scope>
    <source>
        <strain evidence="2 3">CCM 8694</strain>
    </source>
</reference>
<feature type="transmembrane region" description="Helical" evidence="1">
    <location>
        <begin position="302"/>
        <end position="320"/>
    </location>
</feature>
<evidence type="ECO:0000313" key="2">
    <source>
        <dbReference type="EMBL" id="NHZ65964.1"/>
    </source>
</evidence>
<keyword evidence="1" id="KW-1133">Transmembrane helix</keyword>
<organism evidence="2 3">
    <name type="scientific">Massilia genomosp. 1</name>
    <dbReference type="NCBI Taxonomy" id="2609280"/>
    <lineage>
        <taxon>Bacteria</taxon>
        <taxon>Pseudomonadati</taxon>
        <taxon>Pseudomonadota</taxon>
        <taxon>Betaproteobacteria</taxon>
        <taxon>Burkholderiales</taxon>
        <taxon>Oxalobacteraceae</taxon>
        <taxon>Telluria group</taxon>
        <taxon>Massilia</taxon>
    </lineage>
</organism>
<protein>
    <recommendedName>
        <fullName evidence="4">Fimbrial assembly protein</fullName>
    </recommendedName>
</protein>
<name>A0ABX0N744_9BURK</name>
<proteinExistence type="predicted"/>
<evidence type="ECO:0000256" key="1">
    <source>
        <dbReference type="SAM" id="Phobius"/>
    </source>
</evidence>
<accession>A0ABX0N744</accession>
<dbReference type="EMBL" id="WHJF01000106">
    <property type="protein sequence ID" value="NHZ65964.1"/>
    <property type="molecule type" value="Genomic_DNA"/>
</dbReference>
<keyword evidence="1" id="KW-0472">Membrane</keyword>